<dbReference type="CDD" id="cd00761">
    <property type="entry name" value="Glyco_tranf_GTA_type"/>
    <property type="match status" value="1"/>
</dbReference>
<feature type="domain" description="Glycosyltransferase 2-like" evidence="5">
    <location>
        <begin position="7"/>
        <end position="136"/>
    </location>
</feature>
<organism evidence="6 7">
    <name type="scientific">Agromyces agglutinans</name>
    <dbReference type="NCBI Taxonomy" id="2662258"/>
    <lineage>
        <taxon>Bacteria</taxon>
        <taxon>Bacillati</taxon>
        <taxon>Actinomycetota</taxon>
        <taxon>Actinomycetes</taxon>
        <taxon>Micrococcales</taxon>
        <taxon>Microbacteriaceae</taxon>
        <taxon>Agromyces</taxon>
    </lineage>
</organism>
<keyword evidence="4 6" id="KW-0808">Transferase</keyword>
<dbReference type="AlphaFoldDB" id="A0A6I2F5Y8"/>
<dbReference type="GO" id="GO:0016757">
    <property type="term" value="F:glycosyltransferase activity"/>
    <property type="evidence" value="ECO:0007669"/>
    <property type="project" value="UniProtKB-KW"/>
</dbReference>
<evidence type="ECO:0000256" key="4">
    <source>
        <dbReference type="ARBA" id="ARBA00022679"/>
    </source>
</evidence>
<dbReference type="RefSeq" id="WP_312855049.1">
    <property type="nucleotide sequence ID" value="NZ_WJIF01000004.1"/>
</dbReference>
<dbReference type="Proteomes" id="UP000431080">
    <property type="component" value="Unassembled WGS sequence"/>
</dbReference>
<evidence type="ECO:0000256" key="2">
    <source>
        <dbReference type="ARBA" id="ARBA00006739"/>
    </source>
</evidence>
<evidence type="ECO:0000313" key="7">
    <source>
        <dbReference type="Proteomes" id="UP000431080"/>
    </source>
</evidence>
<accession>A0A6I2F5Y8</accession>
<evidence type="ECO:0000259" key="5">
    <source>
        <dbReference type="Pfam" id="PF00535"/>
    </source>
</evidence>
<evidence type="ECO:0000256" key="3">
    <source>
        <dbReference type="ARBA" id="ARBA00022676"/>
    </source>
</evidence>
<keyword evidence="7" id="KW-1185">Reference proteome</keyword>
<evidence type="ECO:0000313" key="6">
    <source>
        <dbReference type="EMBL" id="MRG60092.1"/>
    </source>
</evidence>
<gene>
    <name evidence="6" type="ORF">GE115_09440</name>
</gene>
<evidence type="ECO:0000256" key="1">
    <source>
        <dbReference type="ARBA" id="ARBA00004776"/>
    </source>
</evidence>
<sequence length="322" mass="34830">MKTALVIGIPTYRRPERLDALLAALPSCISEVADLVDVRVVVVDNDPGSSAAGTVATHGDLVDRYVVEPVPGIAAVRNRILAEAGDARLLAFIDDDERPRPGWLRELVRVWEPTRPAAVMGRVISVFEDGAEEWVLATGVFRRRPRPTGIEIEVAATGNLLLDLDQVREAGLSFDESLGLGGGEDTLFSRRLRAAGGRILWCNESETEDFVPSERVTRQWAMRRAFNGGNATVHVNLRLARGAAERVLVRTSGLIGGVARMLGGGVRHLVGRVTSDVAVDARGARTAVKGWGMVRGSLGHQHEEYARAERAAHGLHARSHPS</sequence>
<dbReference type="Gene3D" id="3.90.550.10">
    <property type="entry name" value="Spore Coat Polysaccharide Biosynthesis Protein SpsA, Chain A"/>
    <property type="match status" value="1"/>
</dbReference>
<comment type="pathway">
    <text evidence="1">Cell wall biogenesis; cell wall polysaccharide biosynthesis.</text>
</comment>
<keyword evidence="3" id="KW-0328">Glycosyltransferase</keyword>
<protein>
    <submittedName>
        <fullName evidence="6">Glycosyltransferase</fullName>
    </submittedName>
</protein>
<dbReference type="InterPro" id="IPR001173">
    <property type="entry name" value="Glyco_trans_2-like"/>
</dbReference>
<dbReference type="Pfam" id="PF00535">
    <property type="entry name" value="Glycos_transf_2"/>
    <property type="match status" value="1"/>
</dbReference>
<proteinExistence type="inferred from homology"/>
<dbReference type="EMBL" id="WJIF01000004">
    <property type="protein sequence ID" value="MRG60092.1"/>
    <property type="molecule type" value="Genomic_DNA"/>
</dbReference>
<comment type="similarity">
    <text evidence="2">Belongs to the glycosyltransferase 2 family.</text>
</comment>
<comment type="caution">
    <text evidence="6">The sequence shown here is derived from an EMBL/GenBank/DDBJ whole genome shotgun (WGS) entry which is preliminary data.</text>
</comment>
<dbReference type="PANTHER" id="PTHR43179:SF12">
    <property type="entry name" value="GALACTOFURANOSYLTRANSFERASE GLFT2"/>
    <property type="match status" value="1"/>
</dbReference>
<name>A0A6I2F5Y8_9MICO</name>
<reference evidence="6 7" key="1">
    <citation type="submission" date="2019-10" db="EMBL/GenBank/DDBJ databases">
        <authorList>
            <person name="Nie G."/>
            <person name="Ming H."/>
            <person name="Yi B."/>
        </authorList>
    </citation>
    <scope>NUCLEOTIDE SEQUENCE [LARGE SCALE GENOMIC DNA]</scope>
    <source>
        <strain evidence="6 7">CFH 90414</strain>
    </source>
</reference>
<dbReference type="InterPro" id="IPR029044">
    <property type="entry name" value="Nucleotide-diphossugar_trans"/>
</dbReference>
<dbReference type="SUPFAM" id="SSF53448">
    <property type="entry name" value="Nucleotide-diphospho-sugar transferases"/>
    <property type="match status" value="1"/>
</dbReference>
<dbReference type="PANTHER" id="PTHR43179">
    <property type="entry name" value="RHAMNOSYLTRANSFERASE WBBL"/>
    <property type="match status" value="1"/>
</dbReference>